<dbReference type="SUPFAM" id="SSF54909">
    <property type="entry name" value="Dimeric alpha+beta barrel"/>
    <property type="match status" value="1"/>
</dbReference>
<dbReference type="GeneID" id="70100066"/>
<evidence type="ECO:0000256" key="2">
    <source>
        <dbReference type="ARBA" id="ARBA00023125"/>
    </source>
</evidence>
<dbReference type="AlphaFoldDB" id="A0A7Y1MMT5"/>
<dbReference type="SMART" id="SM00344">
    <property type="entry name" value="HTH_ASNC"/>
    <property type="match status" value="1"/>
</dbReference>
<keyword evidence="1" id="KW-0805">Transcription regulation</keyword>
<dbReference type="PRINTS" id="PR00033">
    <property type="entry name" value="HTHASNC"/>
</dbReference>
<gene>
    <name evidence="5" type="ORF">GIW56_24655</name>
    <name evidence="6" type="ORF">HBO33_07575</name>
</gene>
<dbReference type="GO" id="GO:0005829">
    <property type="term" value="C:cytosol"/>
    <property type="evidence" value="ECO:0007669"/>
    <property type="project" value="TreeGrafter"/>
</dbReference>
<evidence type="ECO:0000313" key="5">
    <source>
        <dbReference type="EMBL" id="MCF5110010.1"/>
    </source>
</evidence>
<evidence type="ECO:0000259" key="4">
    <source>
        <dbReference type="PROSITE" id="PS50956"/>
    </source>
</evidence>
<dbReference type="InterPro" id="IPR019888">
    <property type="entry name" value="Tscrpt_reg_AsnC-like"/>
</dbReference>
<dbReference type="Pfam" id="PF01037">
    <property type="entry name" value="AsnC_trans_reg"/>
    <property type="match status" value="1"/>
</dbReference>
<evidence type="ECO:0000256" key="1">
    <source>
        <dbReference type="ARBA" id="ARBA00023015"/>
    </source>
</evidence>
<dbReference type="Gene3D" id="3.30.70.920">
    <property type="match status" value="1"/>
</dbReference>
<feature type="domain" description="HTH asnC-type" evidence="4">
    <location>
        <begin position="7"/>
        <end position="68"/>
    </location>
</feature>
<dbReference type="SUPFAM" id="SSF46785">
    <property type="entry name" value="Winged helix' DNA-binding domain"/>
    <property type="match status" value="1"/>
</dbReference>
<evidence type="ECO:0000313" key="6">
    <source>
        <dbReference type="EMBL" id="NNA95018.1"/>
    </source>
</evidence>
<keyword evidence="8" id="KW-1185">Reference proteome</keyword>
<dbReference type="OrthoDB" id="166264at2"/>
<dbReference type="Proteomes" id="UP000814003">
    <property type="component" value="Unassembled WGS sequence"/>
</dbReference>
<evidence type="ECO:0000313" key="7">
    <source>
        <dbReference type="Proteomes" id="UP000542111"/>
    </source>
</evidence>
<dbReference type="InterPro" id="IPR019885">
    <property type="entry name" value="Tscrpt_reg_HTH_AsnC-type_CS"/>
</dbReference>
<protein>
    <submittedName>
        <fullName evidence="6">Lrp/AsnC family transcriptional regulator</fullName>
    </submittedName>
    <submittedName>
        <fullName evidence="5">Winged helix-turn-helix transcriptional regulator</fullName>
    </submittedName>
</protein>
<dbReference type="InterPro" id="IPR011008">
    <property type="entry name" value="Dimeric_a/b-barrel"/>
</dbReference>
<dbReference type="Pfam" id="PF13412">
    <property type="entry name" value="HTH_24"/>
    <property type="match status" value="1"/>
</dbReference>
<comment type="caution">
    <text evidence="6">The sequence shown here is derived from an EMBL/GenBank/DDBJ whole genome shotgun (WGS) entry which is preliminary data.</text>
</comment>
<dbReference type="EMBL" id="JAAQYP010000009">
    <property type="protein sequence ID" value="NNA95018.1"/>
    <property type="molecule type" value="Genomic_DNA"/>
</dbReference>
<dbReference type="PANTHER" id="PTHR30154:SF34">
    <property type="entry name" value="TRANSCRIPTIONAL REGULATOR AZLB"/>
    <property type="match status" value="1"/>
</dbReference>
<organism evidence="6 7">
    <name type="scientific">Pseudomonas gessardii</name>
    <dbReference type="NCBI Taxonomy" id="78544"/>
    <lineage>
        <taxon>Bacteria</taxon>
        <taxon>Pseudomonadati</taxon>
        <taxon>Pseudomonadota</taxon>
        <taxon>Gammaproteobacteria</taxon>
        <taxon>Pseudomonadales</taxon>
        <taxon>Pseudomonadaceae</taxon>
        <taxon>Pseudomonas</taxon>
    </lineage>
</organism>
<dbReference type="Proteomes" id="UP000542111">
    <property type="component" value="Unassembled WGS sequence"/>
</dbReference>
<dbReference type="PANTHER" id="PTHR30154">
    <property type="entry name" value="LEUCINE-RESPONSIVE REGULATORY PROTEIN"/>
    <property type="match status" value="1"/>
</dbReference>
<sequence>MPAAIELSALDREILCVLQSDPRISMANLAEKVNSSVSPCWRRVKRMEDAGIIRDYSLQLDRKALGFGIDAFVFVKIVSHMEQHAQEFEQAVSRLSNVLSCYILSGMDDYLIRVVAPDLDTFANFSRKVLAALPHVKEVRSTFVMHEIKETQCLPLQGMPYLFSQ</sequence>
<dbReference type="PROSITE" id="PS50956">
    <property type="entry name" value="HTH_ASNC_2"/>
    <property type="match status" value="1"/>
</dbReference>
<proteinExistence type="predicted"/>
<evidence type="ECO:0000313" key="8">
    <source>
        <dbReference type="Proteomes" id="UP000814003"/>
    </source>
</evidence>
<keyword evidence="2" id="KW-0238">DNA-binding</keyword>
<dbReference type="RefSeq" id="WP_076960901.1">
    <property type="nucleotide sequence ID" value="NZ_CBCRYT010000001.1"/>
</dbReference>
<dbReference type="InterPro" id="IPR019887">
    <property type="entry name" value="Tscrpt_reg_AsnC/Lrp_C"/>
</dbReference>
<dbReference type="InterPro" id="IPR036390">
    <property type="entry name" value="WH_DNA-bd_sf"/>
</dbReference>
<dbReference type="PROSITE" id="PS00519">
    <property type="entry name" value="HTH_ASNC_1"/>
    <property type="match status" value="1"/>
</dbReference>
<keyword evidence="3" id="KW-0804">Transcription</keyword>
<dbReference type="Gene3D" id="1.10.10.10">
    <property type="entry name" value="Winged helix-like DNA-binding domain superfamily/Winged helix DNA-binding domain"/>
    <property type="match status" value="1"/>
</dbReference>
<dbReference type="GO" id="GO:0043200">
    <property type="term" value="P:response to amino acid"/>
    <property type="evidence" value="ECO:0007669"/>
    <property type="project" value="TreeGrafter"/>
</dbReference>
<dbReference type="InterPro" id="IPR036388">
    <property type="entry name" value="WH-like_DNA-bd_sf"/>
</dbReference>
<dbReference type="GO" id="GO:0043565">
    <property type="term" value="F:sequence-specific DNA binding"/>
    <property type="evidence" value="ECO:0007669"/>
    <property type="project" value="InterPro"/>
</dbReference>
<name>A0A7Y1MMT5_9PSED</name>
<dbReference type="EMBL" id="WKED01000066">
    <property type="protein sequence ID" value="MCF5110010.1"/>
    <property type="molecule type" value="Genomic_DNA"/>
</dbReference>
<accession>A0A7Y1MMT5</accession>
<reference evidence="5 8" key="1">
    <citation type="submission" date="2019-11" db="EMBL/GenBank/DDBJ databases">
        <title>Epiphytic Pseudomonas syringae from cherry orchards.</title>
        <authorList>
            <person name="Hulin M.T."/>
        </authorList>
    </citation>
    <scope>NUCLEOTIDE SEQUENCE [LARGE SCALE GENOMIC DNA]</scope>
    <source>
        <strain evidence="5 8">PA-6-5B</strain>
    </source>
</reference>
<dbReference type="InterPro" id="IPR000485">
    <property type="entry name" value="AsnC-type_HTH_dom"/>
</dbReference>
<reference evidence="6 7" key="2">
    <citation type="journal article" date="2020" name="Front. Microbiol.">
        <title>Genetic Organization of the aprX-lipA2 Operon Affects the Proteolytic Potential of Pseudomonas Species in Milk.</title>
        <authorList>
            <person name="Maier C."/>
            <person name="Huptas C."/>
            <person name="von Neubeck M."/>
            <person name="Scherer S."/>
            <person name="Wenning M."/>
            <person name="Lucking G."/>
        </authorList>
    </citation>
    <scope>NUCLEOTIDE SEQUENCE [LARGE SCALE GENOMIC DNA]</scope>
    <source>
        <strain evidence="6 7">G4779</strain>
    </source>
</reference>
<evidence type="ECO:0000256" key="3">
    <source>
        <dbReference type="ARBA" id="ARBA00023163"/>
    </source>
</evidence>